<reference evidence="9 10" key="1">
    <citation type="submission" date="2023-01" db="EMBL/GenBank/DDBJ databases">
        <title>Analysis of 21 Apiospora genomes using comparative genomics revels a genus with tremendous synthesis potential of carbohydrate active enzymes and secondary metabolites.</title>
        <authorList>
            <person name="Sorensen T."/>
        </authorList>
    </citation>
    <scope>NUCLEOTIDE SEQUENCE [LARGE SCALE GENOMIC DNA]</scope>
    <source>
        <strain evidence="9 10">CBS 20057</strain>
    </source>
</reference>
<organism evidence="9 10">
    <name type="scientific">Apiospora marii</name>
    <dbReference type="NCBI Taxonomy" id="335849"/>
    <lineage>
        <taxon>Eukaryota</taxon>
        <taxon>Fungi</taxon>
        <taxon>Dikarya</taxon>
        <taxon>Ascomycota</taxon>
        <taxon>Pezizomycotina</taxon>
        <taxon>Sordariomycetes</taxon>
        <taxon>Xylariomycetidae</taxon>
        <taxon>Amphisphaeriales</taxon>
        <taxon>Apiosporaceae</taxon>
        <taxon>Apiospora</taxon>
    </lineage>
</organism>
<evidence type="ECO:0000313" key="9">
    <source>
        <dbReference type="EMBL" id="KAK8013506.1"/>
    </source>
</evidence>
<dbReference type="EMBL" id="JAQQWI010000013">
    <property type="protein sequence ID" value="KAK8013506.1"/>
    <property type="molecule type" value="Genomic_DNA"/>
</dbReference>
<sequence>MALSPYLYWPLAFSGWLSVLAAVTVTLPYLLGVRHLTNGWPLTAEKALAAFSFFRYWRFWVHGLSYCYLYKPSPIPDSPSYTADKDITVIVPTVEPGNSTFGRCLDSICANGPFRIVVITVGAAMHQMAEEALAPIRRAHPSANIEVHHTMAANKRLQIDSVVDTVYTPITFLIDSTAILPPSGHFFRWGLAPFEDPDVALVGTRKRVERTSQPTLWAQCWKFLAAVYLERHNFEVPAANAIDGGAFIISGRTCGVRTAILQNKNFRRGYSDEYIRFPFGLFPAIGPIVTDDDNYIHRFCVDQGYRVKFQSDVGTETVAASSSASDCVVGIANLGEYPRFLQQCIRWARTSFRSNPRSLLSARAWRRHPWSMYGVQLATITNFAVLGDGLQIYLYLQTAWWADGKGQWGLVCLVAWMLLTKLVKLIPWLWRYPADIVFLPAYLGFVYYHSWIKLHALLTFWNLEWAGRDLEKINDMALK</sequence>
<evidence type="ECO:0000313" key="10">
    <source>
        <dbReference type="Proteomes" id="UP001396898"/>
    </source>
</evidence>
<dbReference type="InterPro" id="IPR052427">
    <property type="entry name" value="Glycosyltrans_GT2/GT47"/>
</dbReference>
<gene>
    <name evidence="9" type="ORF">PG991_009099</name>
</gene>
<feature type="transmembrane region" description="Helical" evidence="8">
    <location>
        <begin position="373"/>
        <end position="396"/>
    </location>
</feature>
<evidence type="ECO:0000256" key="5">
    <source>
        <dbReference type="ARBA" id="ARBA00022989"/>
    </source>
</evidence>
<proteinExistence type="predicted"/>
<comment type="subcellular location">
    <subcellularLocation>
        <location evidence="1">Membrane</location>
    </subcellularLocation>
</comment>
<feature type="transmembrane region" description="Helical" evidence="8">
    <location>
        <begin position="408"/>
        <end position="430"/>
    </location>
</feature>
<evidence type="ECO:0000256" key="6">
    <source>
        <dbReference type="ARBA" id="ARBA00023136"/>
    </source>
</evidence>
<dbReference type="SUPFAM" id="SSF53448">
    <property type="entry name" value="Nucleotide-diphospho-sugar transferases"/>
    <property type="match status" value="1"/>
</dbReference>
<keyword evidence="6 8" id="KW-0472">Membrane</keyword>
<dbReference type="PANTHER" id="PTHR47844:SF1">
    <property type="entry name" value="EXOSTOSIN-LIKE 2"/>
    <property type="match status" value="1"/>
</dbReference>
<keyword evidence="2" id="KW-0328">Glycosyltransferase</keyword>
<comment type="caution">
    <text evidence="9">The sequence shown here is derived from an EMBL/GenBank/DDBJ whole genome shotgun (WGS) entry which is preliminary data.</text>
</comment>
<dbReference type="PANTHER" id="PTHR47844">
    <property type="entry name" value="SYNTHASE CPS1, PUTATIVE (AFU_ORTHOLOGUE AFUA_7G02500)-RELATED"/>
    <property type="match status" value="1"/>
</dbReference>
<feature type="transmembrane region" description="Helical" evidence="8">
    <location>
        <begin position="437"/>
        <end position="461"/>
    </location>
</feature>
<evidence type="ECO:0000256" key="1">
    <source>
        <dbReference type="ARBA" id="ARBA00004370"/>
    </source>
</evidence>
<keyword evidence="10" id="KW-1185">Reference proteome</keyword>
<dbReference type="InterPro" id="IPR029044">
    <property type="entry name" value="Nucleotide-diphossugar_trans"/>
</dbReference>
<keyword evidence="3" id="KW-0808">Transferase</keyword>
<evidence type="ECO:0000256" key="3">
    <source>
        <dbReference type="ARBA" id="ARBA00022679"/>
    </source>
</evidence>
<dbReference type="Proteomes" id="UP001396898">
    <property type="component" value="Unassembled WGS sequence"/>
</dbReference>
<feature type="transmembrane region" description="Helical" evidence="8">
    <location>
        <begin position="6"/>
        <end position="31"/>
    </location>
</feature>
<evidence type="ECO:0008006" key="11">
    <source>
        <dbReference type="Google" id="ProtNLM"/>
    </source>
</evidence>
<evidence type="ECO:0000256" key="2">
    <source>
        <dbReference type="ARBA" id="ARBA00022676"/>
    </source>
</evidence>
<evidence type="ECO:0000256" key="7">
    <source>
        <dbReference type="ARBA" id="ARBA00023180"/>
    </source>
</evidence>
<keyword evidence="5 8" id="KW-1133">Transmembrane helix</keyword>
<dbReference type="Pfam" id="PF13641">
    <property type="entry name" value="Glyco_tranf_2_3"/>
    <property type="match status" value="1"/>
</dbReference>
<evidence type="ECO:0000256" key="4">
    <source>
        <dbReference type="ARBA" id="ARBA00022692"/>
    </source>
</evidence>
<name>A0ABR1RL04_9PEZI</name>
<keyword evidence="7" id="KW-0325">Glycoprotein</keyword>
<keyword evidence="4 8" id="KW-0812">Transmembrane</keyword>
<accession>A0ABR1RL04</accession>
<evidence type="ECO:0000256" key="8">
    <source>
        <dbReference type="SAM" id="Phobius"/>
    </source>
</evidence>
<protein>
    <recommendedName>
        <fullName evidence="11">Glycosyltransferase family 2 protein</fullName>
    </recommendedName>
</protein>